<evidence type="ECO:0000256" key="2">
    <source>
        <dbReference type="ARBA" id="ARBA00023015"/>
    </source>
</evidence>
<evidence type="ECO:0000256" key="4">
    <source>
        <dbReference type="ARBA" id="ARBA00023163"/>
    </source>
</evidence>
<dbReference type="PANTHER" id="PTHR33238:SF7">
    <property type="entry name" value="IRON-DEPENDENT TRANSCRIPTIONAL REGULATOR"/>
    <property type="match status" value="1"/>
</dbReference>
<dbReference type="InterPro" id="IPR001367">
    <property type="entry name" value="Fe_dep_repressor"/>
</dbReference>
<dbReference type="InterPro" id="IPR036421">
    <property type="entry name" value="Fe_dep_repressor_sf"/>
</dbReference>
<keyword evidence="4" id="KW-0804">Transcription</keyword>
<evidence type="ECO:0000256" key="3">
    <source>
        <dbReference type="ARBA" id="ARBA00023125"/>
    </source>
</evidence>
<evidence type="ECO:0000256" key="1">
    <source>
        <dbReference type="ARBA" id="ARBA00007871"/>
    </source>
</evidence>
<dbReference type="GO" id="GO:0046914">
    <property type="term" value="F:transition metal ion binding"/>
    <property type="evidence" value="ECO:0007669"/>
    <property type="project" value="InterPro"/>
</dbReference>
<evidence type="ECO:0000313" key="7">
    <source>
        <dbReference type="Proteomes" id="UP000002071"/>
    </source>
</evidence>
<name>C7NNX6_HALUD</name>
<dbReference type="PANTHER" id="PTHR33238">
    <property type="entry name" value="IRON (METAL) DEPENDENT REPRESSOR, DTXR FAMILY"/>
    <property type="match status" value="1"/>
</dbReference>
<keyword evidence="7" id="KW-1185">Reference proteome</keyword>
<dbReference type="Pfam" id="PF02742">
    <property type="entry name" value="Fe_dep_repr_C"/>
    <property type="match status" value="1"/>
</dbReference>
<accession>C7NNX6</accession>
<dbReference type="SMART" id="SM00529">
    <property type="entry name" value="HTH_DTXR"/>
    <property type="match status" value="1"/>
</dbReference>
<dbReference type="AlphaFoldDB" id="C7NNX6"/>
<dbReference type="Pfam" id="PF01325">
    <property type="entry name" value="Fe_dep_repress"/>
    <property type="match status" value="1"/>
</dbReference>
<dbReference type="Gene3D" id="1.10.10.10">
    <property type="entry name" value="Winged helix-like DNA-binding domain superfamily/Winged helix DNA-binding domain"/>
    <property type="match status" value="1"/>
</dbReference>
<dbReference type="PROSITE" id="PS50944">
    <property type="entry name" value="HTH_DTXR"/>
    <property type="match status" value="1"/>
</dbReference>
<dbReference type="InterPro" id="IPR022689">
    <property type="entry name" value="Iron_dep_repressor"/>
</dbReference>
<dbReference type="EMBL" id="CP001687">
    <property type="protein sequence ID" value="ACV10267.1"/>
    <property type="molecule type" value="Genomic_DNA"/>
</dbReference>
<dbReference type="RefSeq" id="WP_012795144.1">
    <property type="nucleotide sequence ID" value="NC_013158.1"/>
</dbReference>
<sequence length="149" mass="16956">MSHHSESATSESVEMYLKEIYLLSRDGEAARTGAIADRLGVSPPSVTQMLSRLQEQDLLEYQKRRGAELTERGTEQARDLLAKHCLIERFLVEGLDVTDGFHDEACRLEHALSDDVAARLTRYVERRPECPDCYDAEAKHCQHLEIEPE</sequence>
<dbReference type="InterPro" id="IPR036390">
    <property type="entry name" value="WH_DNA-bd_sf"/>
</dbReference>
<dbReference type="SUPFAM" id="SSF46785">
    <property type="entry name" value="Winged helix' DNA-binding domain"/>
    <property type="match status" value="1"/>
</dbReference>
<keyword evidence="3" id="KW-0238">DNA-binding</keyword>
<dbReference type="HOGENOM" id="CLU_069532_4_0_2"/>
<organism evidence="6 7">
    <name type="scientific">Halorhabdus utahensis (strain DSM 12940 / JCM 11049 / AX-2)</name>
    <dbReference type="NCBI Taxonomy" id="519442"/>
    <lineage>
        <taxon>Archaea</taxon>
        <taxon>Methanobacteriati</taxon>
        <taxon>Methanobacteriota</taxon>
        <taxon>Stenosarchaea group</taxon>
        <taxon>Halobacteria</taxon>
        <taxon>Halobacteriales</taxon>
        <taxon>Haloarculaceae</taxon>
        <taxon>Halorhabdus</taxon>
    </lineage>
</organism>
<gene>
    <name evidence="6" type="ordered locus">Huta_0078</name>
</gene>
<reference evidence="6 7" key="1">
    <citation type="journal article" date="2009" name="Stand. Genomic Sci.">
        <title>Complete genome sequence of Halorhabdus utahensis type strain (AX-2).</title>
        <authorList>
            <person name="Anderson I."/>
            <person name="Tindall B.J."/>
            <person name="Pomrenke H."/>
            <person name="Goker M."/>
            <person name="Lapidus A."/>
            <person name="Nolan M."/>
            <person name="Copeland A."/>
            <person name="Glavina Del Rio T."/>
            <person name="Chen F."/>
            <person name="Tice H."/>
            <person name="Cheng J.F."/>
            <person name="Lucas S."/>
            <person name="Chertkov O."/>
            <person name="Bruce D."/>
            <person name="Brettin T."/>
            <person name="Detter J.C."/>
            <person name="Han C."/>
            <person name="Goodwin L."/>
            <person name="Land M."/>
            <person name="Hauser L."/>
            <person name="Chang Y.J."/>
            <person name="Jeffries C.D."/>
            <person name="Pitluck S."/>
            <person name="Pati A."/>
            <person name="Mavromatis K."/>
            <person name="Ivanova N."/>
            <person name="Ovchinnikova G."/>
            <person name="Chen A."/>
            <person name="Palaniappan K."/>
            <person name="Chain P."/>
            <person name="Rohde M."/>
            <person name="Bristow J."/>
            <person name="Eisen J.A."/>
            <person name="Markowitz V."/>
            <person name="Hugenholtz P."/>
            <person name="Kyrpides N.C."/>
            <person name="Klenk H.P."/>
        </authorList>
    </citation>
    <scope>NUCLEOTIDE SEQUENCE [LARGE SCALE GENOMIC DNA]</scope>
    <source>
        <strain evidence="7">DSM 12940 / JCM 11049 / AX-2</strain>
    </source>
</reference>
<evidence type="ECO:0000313" key="6">
    <source>
        <dbReference type="EMBL" id="ACV10267.1"/>
    </source>
</evidence>
<dbReference type="KEGG" id="hut:Huta_0078"/>
<comment type="similarity">
    <text evidence="1">Belongs to the DtxR/MntR family.</text>
</comment>
<dbReference type="InterPro" id="IPR022687">
    <property type="entry name" value="HTH_DTXR"/>
</dbReference>
<dbReference type="eggNOG" id="arCOG02100">
    <property type="taxonomic scope" value="Archaea"/>
</dbReference>
<keyword evidence="2" id="KW-0805">Transcription regulation</keyword>
<dbReference type="GO" id="GO:0003677">
    <property type="term" value="F:DNA binding"/>
    <property type="evidence" value="ECO:0007669"/>
    <property type="project" value="UniProtKB-KW"/>
</dbReference>
<dbReference type="Proteomes" id="UP000002071">
    <property type="component" value="Chromosome"/>
</dbReference>
<proteinExistence type="inferred from homology"/>
<dbReference type="OrthoDB" id="311420at2157"/>
<dbReference type="InterPro" id="IPR050536">
    <property type="entry name" value="DtxR_MntR_Metal-Reg"/>
</dbReference>
<dbReference type="GO" id="GO:0003700">
    <property type="term" value="F:DNA-binding transcription factor activity"/>
    <property type="evidence" value="ECO:0007669"/>
    <property type="project" value="InterPro"/>
</dbReference>
<dbReference type="GO" id="GO:0046983">
    <property type="term" value="F:protein dimerization activity"/>
    <property type="evidence" value="ECO:0007669"/>
    <property type="project" value="InterPro"/>
</dbReference>
<evidence type="ECO:0000259" key="5">
    <source>
        <dbReference type="PROSITE" id="PS50944"/>
    </source>
</evidence>
<dbReference type="SUPFAM" id="SSF47979">
    <property type="entry name" value="Iron-dependent repressor protein, dimerization domain"/>
    <property type="match status" value="1"/>
</dbReference>
<dbReference type="Gene3D" id="1.10.60.10">
    <property type="entry name" value="Iron dependent repressor, metal binding and dimerisation domain"/>
    <property type="match status" value="1"/>
</dbReference>
<dbReference type="GeneID" id="8382338"/>
<dbReference type="InterPro" id="IPR036388">
    <property type="entry name" value="WH-like_DNA-bd_sf"/>
</dbReference>
<dbReference type="STRING" id="519442.Huta_0078"/>
<protein>
    <submittedName>
        <fullName evidence="6">Iron (Metal) dependent repressor, DtxR family</fullName>
    </submittedName>
</protein>
<feature type="domain" description="HTH dtxR-type" evidence="5">
    <location>
        <begin position="9"/>
        <end position="70"/>
    </location>
</feature>